<dbReference type="InterPro" id="IPR002197">
    <property type="entry name" value="HTH_Fis"/>
</dbReference>
<dbReference type="Pfam" id="PF00989">
    <property type="entry name" value="PAS"/>
    <property type="match status" value="1"/>
</dbReference>
<keyword evidence="5" id="KW-0804">Transcription</keyword>
<keyword evidence="4" id="KW-0238">DNA-binding</keyword>
<gene>
    <name evidence="8" type="ORF">DCMF_00530</name>
</gene>
<dbReference type="InterPro" id="IPR013767">
    <property type="entry name" value="PAS_fold"/>
</dbReference>
<dbReference type="SUPFAM" id="SSF55785">
    <property type="entry name" value="PYP-like sensor domain (PAS domain)"/>
    <property type="match status" value="1"/>
</dbReference>
<dbReference type="CDD" id="cd00009">
    <property type="entry name" value="AAA"/>
    <property type="match status" value="1"/>
</dbReference>
<dbReference type="Gene3D" id="1.10.10.60">
    <property type="entry name" value="Homeodomain-like"/>
    <property type="match status" value="1"/>
</dbReference>
<organism evidence="8 9">
    <name type="scientific">Formimonas warabiya</name>
    <dbReference type="NCBI Taxonomy" id="1761012"/>
    <lineage>
        <taxon>Bacteria</taxon>
        <taxon>Bacillati</taxon>
        <taxon>Bacillota</taxon>
        <taxon>Clostridia</taxon>
        <taxon>Eubacteriales</taxon>
        <taxon>Peptococcaceae</taxon>
        <taxon>Candidatus Formimonas</taxon>
    </lineage>
</organism>
<feature type="domain" description="Sigma-54 factor interaction" evidence="6">
    <location>
        <begin position="162"/>
        <end position="393"/>
    </location>
</feature>
<evidence type="ECO:0000259" key="7">
    <source>
        <dbReference type="PROSITE" id="PS50112"/>
    </source>
</evidence>
<proteinExistence type="predicted"/>
<dbReference type="GO" id="GO:0005524">
    <property type="term" value="F:ATP binding"/>
    <property type="evidence" value="ECO:0007669"/>
    <property type="project" value="UniProtKB-KW"/>
</dbReference>
<dbReference type="Pfam" id="PF25601">
    <property type="entry name" value="AAA_lid_14"/>
    <property type="match status" value="1"/>
</dbReference>
<evidence type="ECO:0000256" key="2">
    <source>
        <dbReference type="ARBA" id="ARBA00022840"/>
    </source>
</evidence>
<dbReference type="EMBL" id="CP017634">
    <property type="protein sequence ID" value="ATW28267.1"/>
    <property type="molecule type" value="Genomic_DNA"/>
</dbReference>
<dbReference type="GO" id="GO:0043565">
    <property type="term" value="F:sequence-specific DNA binding"/>
    <property type="evidence" value="ECO:0007669"/>
    <property type="project" value="InterPro"/>
</dbReference>
<dbReference type="KEGG" id="fwa:DCMF_00530"/>
<keyword evidence="2" id="KW-0067">ATP-binding</keyword>
<protein>
    <submittedName>
        <fullName evidence="8">Sigma-54-dependent Fis family transcriptional regulator</fullName>
    </submittedName>
</protein>
<dbReference type="PROSITE" id="PS00676">
    <property type="entry name" value="SIGMA54_INTERACT_2"/>
    <property type="match status" value="1"/>
</dbReference>
<evidence type="ECO:0000313" key="8">
    <source>
        <dbReference type="EMBL" id="ATW28267.1"/>
    </source>
</evidence>
<dbReference type="InterPro" id="IPR025944">
    <property type="entry name" value="Sigma_54_int_dom_CS"/>
</dbReference>
<dbReference type="Gene3D" id="3.30.450.20">
    <property type="entry name" value="PAS domain"/>
    <property type="match status" value="1"/>
</dbReference>
<keyword evidence="9" id="KW-1185">Reference proteome</keyword>
<reference evidence="8 9" key="1">
    <citation type="submission" date="2016-10" db="EMBL/GenBank/DDBJ databases">
        <title>Complete Genome Sequence of Peptococcaceae strain DCMF.</title>
        <authorList>
            <person name="Edwards R.J."/>
            <person name="Holland S.I."/>
            <person name="Deshpande N.P."/>
            <person name="Wong Y.K."/>
            <person name="Ertan H."/>
            <person name="Manefield M."/>
            <person name="Russell T.L."/>
            <person name="Lee M.J."/>
        </authorList>
    </citation>
    <scope>NUCLEOTIDE SEQUENCE [LARGE SCALE GENOMIC DNA]</scope>
    <source>
        <strain evidence="8 9">DCMF</strain>
    </source>
</reference>
<dbReference type="PROSITE" id="PS00688">
    <property type="entry name" value="SIGMA54_INTERACT_3"/>
    <property type="match status" value="1"/>
</dbReference>
<evidence type="ECO:0000256" key="1">
    <source>
        <dbReference type="ARBA" id="ARBA00022741"/>
    </source>
</evidence>
<evidence type="ECO:0000256" key="3">
    <source>
        <dbReference type="ARBA" id="ARBA00023015"/>
    </source>
</evidence>
<dbReference type="InterPro" id="IPR025662">
    <property type="entry name" value="Sigma_54_int_dom_ATP-bd_1"/>
</dbReference>
<dbReference type="PROSITE" id="PS50112">
    <property type="entry name" value="PAS"/>
    <property type="match status" value="1"/>
</dbReference>
<feature type="domain" description="PAS" evidence="7">
    <location>
        <begin position="22"/>
        <end position="67"/>
    </location>
</feature>
<evidence type="ECO:0000256" key="4">
    <source>
        <dbReference type="ARBA" id="ARBA00023125"/>
    </source>
</evidence>
<keyword evidence="1" id="KW-0547">Nucleotide-binding</keyword>
<sequence>MLRTLLKQENDYSGEVLDVTEYKYILETIVNNPYEGIMVVNEKGFIIMMNQAYGEFLGRDPQKTIGKFVGDVIENTRMQIVLETGKAELLQVQRINNHDIVCNRVPIRKGNKLIGAFCQVLFRDVVEFKNLAKNMDQLKLELQYYKSEFDKRQGTKYTIDSIVGMNAKIIRLKELLLKAGRTNSTVLIQGESGTGKELFAHALHNASYRRMGPFIKVNCAALPETLLESELFGYDTGAFTGAKKGGSMGKFELAQGGTIFLDEIGDMPLGMQAKILRVLQEREIERLGSGNSIPVDVRIIAATNQNLEELVKKGEFRQDLFYRLNVVPLNIVPLRERREDIPLLVEYLLLKLANKPGFSKKQISPEALDILVNGHCWPGNVRELENILERALNFMGESSLLKPVHLPLEIFSKNMNRKHDFTQFVSLKNSLEEIEHMQLEKALIATEGNTIKAAKLLDISKSTLYEKIKKYGIILKDDLSKIG</sequence>
<evidence type="ECO:0000256" key="5">
    <source>
        <dbReference type="ARBA" id="ARBA00023163"/>
    </source>
</evidence>
<dbReference type="InterPro" id="IPR002078">
    <property type="entry name" value="Sigma_54_int"/>
</dbReference>
<accession>A0A3G1L0S2</accession>
<evidence type="ECO:0000313" key="9">
    <source>
        <dbReference type="Proteomes" id="UP000323521"/>
    </source>
</evidence>
<dbReference type="GO" id="GO:0006355">
    <property type="term" value="P:regulation of DNA-templated transcription"/>
    <property type="evidence" value="ECO:0007669"/>
    <property type="project" value="InterPro"/>
</dbReference>
<dbReference type="FunFam" id="3.40.50.300:FF:000006">
    <property type="entry name" value="DNA-binding transcriptional regulator NtrC"/>
    <property type="match status" value="1"/>
</dbReference>
<name>A0A3G1L0S2_FORW1</name>
<dbReference type="PROSITE" id="PS50045">
    <property type="entry name" value="SIGMA54_INTERACT_4"/>
    <property type="match status" value="1"/>
</dbReference>
<keyword evidence="3" id="KW-0805">Transcription regulation</keyword>
<dbReference type="InterPro" id="IPR003593">
    <property type="entry name" value="AAA+_ATPase"/>
</dbReference>
<dbReference type="CDD" id="cd00130">
    <property type="entry name" value="PAS"/>
    <property type="match status" value="1"/>
</dbReference>
<dbReference type="InterPro" id="IPR000014">
    <property type="entry name" value="PAS"/>
</dbReference>
<dbReference type="SUPFAM" id="SSF52540">
    <property type="entry name" value="P-loop containing nucleoside triphosphate hydrolases"/>
    <property type="match status" value="1"/>
</dbReference>
<dbReference type="InterPro" id="IPR035965">
    <property type="entry name" value="PAS-like_dom_sf"/>
</dbReference>
<evidence type="ECO:0000259" key="6">
    <source>
        <dbReference type="PROSITE" id="PS50045"/>
    </source>
</evidence>
<dbReference type="PROSITE" id="PS00675">
    <property type="entry name" value="SIGMA54_INTERACT_1"/>
    <property type="match status" value="1"/>
</dbReference>
<dbReference type="SMART" id="SM00091">
    <property type="entry name" value="PAS"/>
    <property type="match status" value="1"/>
</dbReference>
<dbReference type="Gene3D" id="1.10.8.60">
    <property type="match status" value="1"/>
</dbReference>
<dbReference type="InterPro" id="IPR009057">
    <property type="entry name" value="Homeodomain-like_sf"/>
</dbReference>
<dbReference type="PANTHER" id="PTHR32071">
    <property type="entry name" value="TRANSCRIPTIONAL REGULATORY PROTEIN"/>
    <property type="match status" value="1"/>
</dbReference>
<dbReference type="PANTHER" id="PTHR32071:SF57">
    <property type="entry name" value="C4-DICARBOXYLATE TRANSPORT TRANSCRIPTIONAL REGULATORY PROTEIN DCTD"/>
    <property type="match status" value="1"/>
</dbReference>
<dbReference type="Pfam" id="PF02954">
    <property type="entry name" value="HTH_8"/>
    <property type="match status" value="1"/>
</dbReference>
<dbReference type="Proteomes" id="UP000323521">
    <property type="component" value="Chromosome"/>
</dbReference>
<dbReference type="InterPro" id="IPR058031">
    <property type="entry name" value="AAA_lid_NorR"/>
</dbReference>
<dbReference type="Gene3D" id="3.40.50.300">
    <property type="entry name" value="P-loop containing nucleotide triphosphate hydrolases"/>
    <property type="match status" value="1"/>
</dbReference>
<dbReference type="InterPro" id="IPR025943">
    <property type="entry name" value="Sigma_54_int_dom_ATP-bd_2"/>
</dbReference>
<dbReference type="PRINTS" id="PR01590">
    <property type="entry name" value="HTHFIS"/>
</dbReference>
<dbReference type="AlphaFoldDB" id="A0A3G1L0S2"/>
<dbReference type="SUPFAM" id="SSF46689">
    <property type="entry name" value="Homeodomain-like"/>
    <property type="match status" value="1"/>
</dbReference>
<dbReference type="SMART" id="SM00382">
    <property type="entry name" value="AAA"/>
    <property type="match status" value="1"/>
</dbReference>
<dbReference type="Pfam" id="PF00158">
    <property type="entry name" value="Sigma54_activat"/>
    <property type="match status" value="1"/>
</dbReference>
<dbReference type="InterPro" id="IPR027417">
    <property type="entry name" value="P-loop_NTPase"/>
</dbReference>